<keyword evidence="2" id="KW-1185">Reference proteome</keyword>
<feature type="non-terminal residue" evidence="1">
    <location>
        <position position="1"/>
    </location>
</feature>
<reference evidence="1" key="1">
    <citation type="submission" date="2021-04" db="EMBL/GenBank/DDBJ databases">
        <authorList>
            <person name="Chebbi M.A.C M."/>
        </authorList>
    </citation>
    <scope>NUCLEOTIDE SEQUENCE</scope>
</reference>
<dbReference type="Proteomes" id="UP000786811">
    <property type="component" value="Unassembled WGS sequence"/>
</dbReference>
<evidence type="ECO:0000313" key="1">
    <source>
        <dbReference type="EMBL" id="CAG5090248.1"/>
    </source>
</evidence>
<evidence type="ECO:0000313" key="2">
    <source>
        <dbReference type="Proteomes" id="UP000786811"/>
    </source>
</evidence>
<comment type="caution">
    <text evidence="1">The sequence shown here is derived from an EMBL/GenBank/DDBJ whole genome shotgun (WGS) entry which is preliminary data.</text>
</comment>
<protein>
    <submittedName>
        <fullName evidence="1">Uncharacterized protein</fullName>
    </submittedName>
</protein>
<gene>
    <name evidence="1" type="ORF">HICCMSTLAB_LOCUS5554</name>
</gene>
<organism evidence="1 2">
    <name type="scientific">Cotesia congregata</name>
    <name type="common">Parasitoid wasp</name>
    <name type="synonym">Apanteles congregatus</name>
    <dbReference type="NCBI Taxonomy" id="51543"/>
    <lineage>
        <taxon>Eukaryota</taxon>
        <taxon>Metazoa</taxon>
        <taxon>Ecdysozoa</taxon>
        <taxon>Arthropoda</taxon>
        <taxon>Hexapoda</taxon>
        <taxon>Insecta</taxon>
        <taxon>Pterygota</taxon>
        <taxon>Neoptera</taxon>
        <taxon>Endopterygota</taxon>
        <taxon>Hymenoptera</taxon>
        <taxon>Apocrita</taxon>
        <taxon>Ichneumonoidea</taxon>
        <taxon>Braconidae</taxon>
        <taxon>Microgastrinae</taxon>
        <taxon>Cotesia</taxon>
    </lineage>
</organism>
<dbReference type="EMBL" id="CAJNRD030001119">
    <property type="protein sequence ID" value="CAG5090248.1"/>
    <property type="molecule type" value="Genomic_DNA"/>
</dbReference>
<dbReference type="OrthoDB" id="7685730at2759"/>
<sequence length="192" mass="21671">SLKVYLDKKLRDLDDSIKRNLFSEKKSLQYDLKKNFDELKNTLLANNLPGTPQLSLSDAKMKLDVTLPFTDLEDFKKFDDDVKESNSKKEALMVLLRVLIYGQTTARGCICKMASALLTKSFESHYSGTGKIIKGVGKLNFSSTETYKCMRDVVTEKFGDSGECKNFAGKVGKWLSGYNDREHGRKERSLSA</sequence>
<accession>A0A8J2HCY6</accession>
<dbReference type="AlphaFoldDB" id="A0A8J2HCY6"/>
<feature type="non-terminal residue" evidence="1">
    <location>
        <position position="192"/>
    </location>
</feature>
<proteinExistence type="predicted"/>
<name>A0A8J2HCY6_COTCN</name>